<keyword evidence="1 3" id="KW-0597">Phosphoprotein</keyword>
<accession>A0A1C9CBS7</accession>
<dbReference type="GO" id="GO:0003677">
    <property type="term" value="F:DNA binding"/>
    <property type="evidence" value="ECO:0007669"/>
    <property type="project" value="UniProtKB-KW"/>
</dbReference>
<dbReference type="PRINTS" id="PR00038">
    <property type="entry name" value="HTHLUXR"/>
</dbReference>
<evidence type="ECO:0000259" key="4">
    <source>
        <dbReference type="PROSITE" id="PS50043"/>
    </source>
</evidence>
<reference evidence="6" key="1">
    <citation type="journal article" date="2016" name="BMC Biol.">
        <title>Parallel evolution of highly conserved plastid genome architecture in red seaweeds and seed plants.</title>
        <authorList>
            <person name="Lee J."/>
            <person name="Cho C.H."/>
            <person name="Park S.I."/>
            <person name="Choi J.W."/>
            <person name="Song H.S."/>
            <person name="West J.A."/>
            <person name="Bhattacharya D."/>
            <person name="Yoon H.S."/>
        </authorList>
    </citation>
    <scope>NUCLEOTIDE SEQUENCE</scope>
</reference>
<dbReference type="PANTHER" id="PTHR44591">
    <property type="entry name" value="STRESS RESPONSE REGULATOR PROTEIN 1"/>
    <property type="match status" value="1"/>
</dbReference>
<dbReference type="Gene3D" id="1.10.10.10">
    <property type="entry name" value="Winged helix-like DNA-binding domain superfamily/Winged helix DNA-binding domain"/>
    <property type="match status" value="1"/>
</dbReference>
<dbReference type="InterPro" id="IPR016032">
    <property type="entry name" value="Sig_transdc_resp-reg_C-effctor"/>
</dbReference>
<dbReference type="InterPro" id="IPR036388">
    <property type="entry name" value="WH-like_DNA-bd_sf"/>
</dbReference>
<dbReference type="PANTHER" id="PTHR44591:SF3">
    <property type="entry name" value="RESPONSE REGULATORY DOMAIN-CONTAINING PROTEIN"/>
    <property type="match status" value="1"/>
</dbReference>
<dbReference type="GO" id="GO:0000160">
    <property type="term" value="P:phosphorelay signal transduction system"/>
    <property type="evidence" value="ECO:0007669"/>
    <property type="project" value="InterPro"/>
</dbReference>
<dbReference type="SUPFAM" id="SSF52172">
    <property type="entry name" value="CheY-like"/>
    <property type="match status" value="1"/>
</dbReference>
<dbReference type="Gene3D" id="3.40.50.2300">
    <property type="match status" value="1"/>
</dbReference>
<dbReference type="EMBL" id="KX284716">
    <property type="protein sequence ID" value="AOM65827.1"/>
    <property type="molecule type" value="Genomic_DNA"/>
</dbReference>
<feature type="modified residue" description="4-aspartylphosphate" evidence="3">
    <location>
        <position position="53"/>
    </location>
</feature>
<dbReference type="GO" id="GO:0006355">
    <property type="term" value="P:regulation of DNA-templated transcription"/>
    <property type="evidence" value="ECO:0007669"/>
    <property type="project" value="InterPro"/>
</dbReference>
<dbReference type="SMART" id="SM00421">
    <property type="entry name" value="HTH_LUXR"/>
    <property type="match status" value="1"/>
</dbReference>
<dbReference type="InterPro" id="IPR000792">
    <property type="entry name" value="Tscrpt_reg_LuxR_C"/>
</dbReference>
<dbReference type="GeneID" id="29073063"/>
<dbReference type="CDD" id="cd06170">
    <property type="entry name" value="LuxR_C_like"/>
    <property type="match status" value="1"/>
</dbReference>
<evidence type="ECO:0000259" key="5">
    <source>
        <dbReference type="PROSITE" id="PS50110"/>
    </source>
</evidence>
<dbReference type="RefSeq" id="YP_009296687.1">
    <property type="nucleotide sequence ID" value="NC_031172.1"/>
</dbReference>
<evidence type="ECO:0000313" key="6">
    <source>
        <dbReference type="EMBL" id="AOM65827.1"/>
    </source>
</evidence>
<dbReference type="InterPro" id="IPR011006">
    <property type="entry name" value="CheY-like_superfamily"/>
</dbReference>
<keyword evidence="6" id="KW-0934">Plastid</keyword>
<proteinExistence type="predicted"/>
<protein>
    <recommendedName>
        <fullName evidence="7">TctD-like protein</fullName>
    </recommendedName>
</protein>
<dbReference type="Pfam" id="PF00072">
    <property type="entry name" value="Response_reg"/>
    <property type="match status" value="1"/>
</dbReference>
<evidence type="ECO:0000256" key="3">
    <source>
        <dbReference type="PROSITE-ProRule" id="PRU00169"/>
    </source>
</evidence>
<dbReference type="PROSITE" id="PS50043">
    <property type="entry name" value="HTH_LUXR_2"/>
    <property type="match status" value="1"/>
</dbReference>
<geneLocation type="plastid" evidence="6"/>
<feature type="domain" description="HTH luxR-type" evidence="4">
    <location>
        <begin position="143"/>
        <end position="208"/>
    </location>
</feature>
<organism evidence="6">
    <name type="scientific">Apophlaea sinclairii</name>
    <dbReference type="NCBI Taxonomy" id="212746"/>
    <lineage>
        <taxon>Eukaryota</taxon>
        <taxon>Rhodophyta</taxon>
        <taxon>Florideophyceae</taxon>
        <taxon>Hildenbrandiophycidae</taxon>
        <taxon>Hildenbrandiales</taxon>
        <taxon>Hildenbrandiaceae</taxon>
        <taxon>Apophlaea</taxon>
    </lineage>
</organism>
<name>A0A1C9CBS7_9FLOR</name>
<dbReference type="PROSITE" id="PS50110">
    <property type="entry name" value="RESPONSE_REGULATORY"/>
    <property type="match status" value="1"/>
</dbReference>
<evidence type="ECO:0000256" key="1">
    <source>
        <dbReference type="ARBA" id="ARBA00022553"/>
    </source>
</evidence>
<dbReference type="InterPro" id="IPR001789">
    <property type="entry name" value="Sig_transdc_resp-reg_receiver"/>
</dbReference>
<evidence type="ECO:0008006" key="7">
    <source>
        <dbReference type="Google" id="ProtNLM"/>
    </source>
</evidence>
<dbReference type="Pfam" id="PF00196">
    <property type="entry name" value="GerE"/>
    <property type="match status" value="1"/>
</dbReference>
<dbReference type="SUPFAM" id="SSF46894">
    <property type="entry name" value="C-terminal effector domain of the bipartite response regulators"/>
    <property type="match status" value="1"/>
</dbReference>
<gene>
    <name evidence="6" type="primary">ycf29</name>
    <name evidence="6" type="ORF">Apop_137</name>
</gene>
<dbReference type="InterPro" id="IPR050595">
    <property type="entry name" value="Bact_response_regulator"/>
</dbReference>
<sequence>MSHCILLVDDNRHLRESIKLYLQSYGFVMILAENVIQATRLLVKQSPDIIIVDIVMPQKDGYFFINYVRSNYLSAKIPIIILTAKGMTADRIKGYNLGCSAYLSKPFDPNELVSIIKNLLLTRINSIKSVKKKSNLKFISSNHSSITLNFTSRELSVLKLVKCGLTNKEISLFLHTSKRNVEKYVGRLLSKTQTRNRTQLAQFILNNMCEK</sequence>
<evidence type="ECO:0000256" key="2">
    <source>
        <dbReference type="ARBA" id="ARBA00023125"/>
    </source>
</evidence>
<dbReference type="SMART" id="SM00448">
    <property type="entry name" value="REC"/>
    <property type="match status" value="1"/>
</dbReference>
<dbReference type="AlphaFoldDB" id="A0A1C9CBS7"/>
<feature type="domain" description="Response regulatory" evidence="5">
    <location>
        <begin position="4"/>
        <end position="120"/>
    </location>
</feature>
<keyword evidence="2" id="KW-0238">DNA-binding</keyword>